<dbReference type="AlphaFoldDB" id="A0A0K2JJT6"/>
<proteinExistence type="predicted"/>
<evidence type="ECO:0008006" key="5">
    <source>
        <dbReference type="Google" id="ProtNLM"/>
    </source>
</evidence>
<evidence type="ECO:0000256" key="2">
    <source>
        <dbReference type="SAM" id="SignalP"/>
    </source>
</evidence>
<evidence type="ECO:0000313" key="3">
    <source>
        <dbReference type="EMBL" id="ALA98521.1"/>
    </source>
</evidence>
<gene>
    <name evidence="3" type="ORF">SKUN_001664</name>
</gene>
<keyword evidence="1" id="KW-0175">Coiled coil</keyword>
<evidence type="ECO:0000256" key="1">
    <source>
        <dbReference type="SAM" id="Coils"/>
    </source>
</evidence>
<dbReference type="OrthoDB" id="9956786at2"/>
<name>A0A0K2JJT6_SPIKU</name>
<dbReference type="STRING" id="273035.SKUN_001664"/>
<feature type="signal peptide" evidence="2">
    <location>
        <begin position="1"/>
        <end position="21"/>
    </location>
</feature>
<protein>
    <recommendedName>
        <fullName evidence="5">Lipoprotein</fullName>
    </recommendedName>
</protein>
<organism evidence="3 4">
    <name type="scientific">Spiroplasma kunkelii CR2-3x</name>
    <dbReference type="NCBI Taxonomy" id="273035"/>
    <lineage>
        <taxon>Bacteria</taxon>
        <taxon>Bacillati</taxon>
        <taxon>Mycoplasmatota</taxon>
        <taxon>Mollicutes</taxon>
        <taxon>Entomoplasmatales</taxon>
        <taxon>Spiroplasmataceae</taxon>
        <taxon>Spiroplasma</taxon>
    </lineage>
</organism>
<dbReference type="Proteomes" id="UP000062963">
    <property type="component" value="Chromosome"/>
</dbReference>
<dbReference type="EMBL" id="CP010899">
    <property type="protein sequence ID" value="ALA98521.1"/>
    <property type="molecule type" value="Genomic_DNA"/>
</dbReference>
<sequence>MKKLLSLLAIFSLSFTNTVNLISCDNIANNKPKLPPSKTKLPIVKDVFYYEKLKQEITAEIKEYDEVIKEIENSKNDYENEEEYQTELKQTQAEKFIKISELNNCEYQILLCQKENKFTEKKQQAIKLLEKQINNLNSALNLLSEIKNSDFNQKDLEKNKTKIKNTKIILDEVKRN</sequence>
<feature type="coiled-coil region" evidence="1">
    <location>
        <begin position="50"/>
        <end position="91"/>
    </location>
</feature>
<dbReference type="KEGG" id="skn:SKUN_001664"/>
<evidence type="ECO:0000313" key="4">
    <source>
        <dbReference type="Proteomes" id="UP000062963"/>
    </source>
</evidence>
<reference evidence="3 4" key="1">
    <citation type="journal article" date="2015" name="Genome Announc.">
        <title>Complete Genome Sequence of Spiroplasma kunkelii Strain CR2-3x, Causal Agent of Corn Stunt Disease in Zea mays L.</title>
        <authorList>
            <person name="Davis R.E."/>
            <person name="Shao J."/>
            <person name="Dally E.L."/>
            <person name="Zhao Y."/>
            <person name="Gasparich G.E."/>
            <person name="Gaynor B.J."/>
            <person name="Athey J.C."/>
            <person name="Harrison N.A."/>
            <person name="Donofrio N."/>
        </authorList>
    </citation>
    <scope>NUCLEOTIDE SEQUENCE [LARGE SCALE GENOMIC DNA]</scope>
    <source>
        <strain evidence="3 4">CR2-3x</strain>
    </source>
</reference>
<dbReference type="RefSeq" id="WP_053391522.1">
    <property type="nucleotide sequence ID" value="NZ_CP010899.1"/>
</dbReference>
<feature type="chain" id="PRO_5005479719" description="Lipoprotein" evidence="2">
    <location>
        <begin position="22"/>
        <end position="176"/>
    </location>
</feature>
<feature type="coiled-coil region" evidence="1">
    <location>
        <begin position="119"/>
        <end position="176"/>
    </location>
</feature>
<accession>A0A0K2JJT6</accession>
<keyword evidence="2" id="KW-0732">Signal</keyword>
<keyword evidence="4" id="KW-1185">Reference proteome</keyword>
<dbReference type="PATRIC" id="fig|273035.7.peg.2051"/>